<protein>
    <recommendedName>
        <fullName evidence="3">Hemolysin</fullName>
    </recommendedName>
</protein>
<evidence type="ECO:0000313" key="2">
    <source>
        <dbReference type="Proteomes" id="UP000514509"/>
    </source>
</evidence>
<dbReference type="RefSeq" id="WP_182412928.1">
    <property type="nucleotide sequence ID" value="NZ_CP055153.1"/>
</dbReference>
<dbReference type="EMBL" id="CP055153">
    <property type="protein sequence ID" value="QMU30481.1"/>
    <property type="molecule type" value="Genomic_DNA"/>
</dbReference>
<sequence>MDITSANDFASATKLDKTNTRFLAPVLMRLLKLHQLNAVYAATQHLNGLDFIDVVLEQLGIQFEVDAKELQNIPVHGAFIAIANHPYGGIDGLILLKIWLAYGPISKFWRINYYKK</sequence>
<keyword evidence="2" id="KW-1185">Reference proteome</keyword>
<gene>
    <name evidence="1" type="ORF">HUW48_21740</name>
</gene>
<proteinExistence type="predicted"/>
<organism evidence="1 2">
    <name type="scientific">Adhaeribacter radiodurans</name>
    <dbReference type="NCBI Taxonomy" id="2745197"/>
    <lineage>
        <taxon>Bacteria</taxon>
        <taxon>Pseudomonadati</taxon>
        <taxon>Bacteroidota</taxon>
        <taxon>Cytophagia</taxon>
        <taxon>Cytophagales</taxon>
        <taxon>Hymenobacteraceae</taxon>
        <taxon>Adhaeribacter</taxon>
    </lineage>
</organism>
<evidence type="ECO:0008006" key="3">
    <source>
        <dbReference type="Google" id="ProtNLM"/>
    </source>
</evidence>
<dbReference type="AlphaFoldDB" id="A0A7L7LCE1"/>
<name>A0A7L7LCE1_9BACT</name>
<dbReference type="KEGG" id="add:HUW48_21740"/>
<dbReference type="Proteomes" id="UP000514509">
    <property type="component" value="Chromosome"/>
</dbReference>
<reference evidence="1 2" key="1">
    <citation type="submission" date="2020-08" db="EMBL/GenBank/DDBJ databases">
        <title>Adhaeribacter dokdonensis sp. nov., isolated from the rhizosphere of Elymus tsukushiensis, a plant native to the Dokdo Islands, Republic of Korea.</title>
        <authorList>
            <person name="Ghim S.Y."/>
        </authorList>
    </citation>
    <scope>NUCLEOTIDE SEQUENCE [LARGE SCALE GENOMIC DNA]</scope>
    <source>
        <strain evidence="1 2">KUDC8001</strain>
    </source>
</reference>
<evidence type="ECO:0000313" key="1">
    <source>
        <dbReference type="EMBL" id="QMU30481.1"/>
    </source>
</evidence>
<accession>A0A7L7LCE1</accession>